<evidence type="ECO:0000256" key="3">
    <source>
        <dbReference type="PIRSR" id="PIRSR600246-3"/>
    </source>
</evidence>
<feature type="active site" description="Nucleophile" evidence="1">
    <location>
        <position position="210"/>
    </location>
</feature>
<dbReference type="FunFam" id="3.60.20.30:FF:000005">
    <property type="entry name" value="N(4)-(Beta-N-acetylglucosaminyl)-L-asparaginase"/>
    <property type="match status" value="1"/>
</dbReference>
<dbReference type="EMBL" id="FNBN01000005">
    <property type="protein sequence ID" value="SDG64227.1"/>
    <property type="molecule type" value="Genomic_DNA"/>
</dbReference>
<dbReference type="Proteomes" id="UP000199045">
    <property type="component" value="Unassembled WGS sequence"/>
</dbReference>
<dbReference type="Gene3D" id="3.60.20.30">
    <property type="entry name" value="(Glycosyl)asparaginase"/>
    <property type="match status" value="1"/>
</dbReference>
<dbReference type="NCBIfam" id="TIGR01409">
    <property type="entry name" value="TAT_signal_seq"/>
    <property type="match status" value="1"/>
</dbReference>
<dbReference type="GO" id="GO:0016811">
    <property type="term" value="F:hydrolase activity, acting on carbon-nitrogen (but not peptide) bonds, in linear amides"/>
    <property type="evidence" value="ECO:0007669"/>
    <property type="project" value="UniProtKB-ARBA"/>
</dbReference>
<dbReference type="PANTHER" id="PTHR10188">
    <property type="entry name" value="L-ASPARAGINASE"/>
    <property type="match status" value="1"/>
</dbReference>
<dbReference type="OrthoDB" id="9780217at2"/>
<proteinExistence type="predicted"/>
<evidence type="ECO:0000313" key="5">
    <source>
        <dbReference type="Proteomes" id="UP000199045"/>
    </source>
</evidence>
<feature type="binding site" evidence="2">
    <location>
        <begin position="261"/>
        <end position="264"/>
    </location>
    <ligand>
        <name>substrate</name>
    </ligand>
</feature>
<dbReference type="Pfam" id="PF01112">
    <property type="entry name" value="Asparaginase_2"/>
    <property type="match status" value="1"/>
</dbReference>
<evidence type="ECO:0000313" key="4">
    <source>
        <dbReference type="EMBL" id="SDG64227.1"/>
    </source>
</evidence>
<dbReference type="InterPro" id="IPR000246">
    <property type="entry name" value="Peptidase_T2"/>
</dbReference>
<dbReference type="PROSITE" id="PS51318">
    <property type="entry name" value="TAT"/>
    <property type="match status" value="1"/>
</dbReference>
<gene>
    <name evidence="4" type="ORF">SAMN04488121_105326</name>
</gene>
<evidence type="ECO:0000256" key="1">
    <source>
        <dbReference type="PIRSR" id="PIRSR600246-1"/>
    </source>
</evidence>
<protein>
    <submittedName>
        <fullName evidence="4">Asparaginase</fullName>
    </submittedName>
</protein>
<dbReference type="AlphaFoldDB" id="A0A1G7VWY3"/>
<feature type="binding site" evidence="2">
    <location>
        <begin position="238"/>
        <end position="241"/>
    </location>
    <ligand>
        <name>substrate</name>
    </ligand>
</feature>
<dbReference type="SUPFAM" id="SSF56235">
    <property type="entry name" value="N-terminal nucleophile aminohydrolases (Ntn hydrolases)"/>
    <property type="match status" value="1"/>
</dbReference>
<dbReference type="InterPro" id="IPR006311">
    <property type="entry name" value="TAT_signal"/>
</dbReference>
<dbReference type="CDD" id="cd04513">
    <property type="entry name" value="Glycosylasparaginase"/>
    <property type="match status" value="1"/>
</dbReference>
<reference evidence="4 5" key="1">
    <citation type="submission" date="2016-10" db="EMBL/GenBank/DDBJ databases">
        <authorList>
            <person name="de Groot N.N."/>
        </authorList>
    </citation>
    <scope>NUCLEOTIDE SEQUENCE [LARGE SCALE GENOMIC DNA]</scope>
    <source>
        <strain evidence="4 5">DSM 527</strain>
    </source>
</reference>
<name>A0A1G7VWY3_CHIFI</name>
<evidence type="ECO:0000256" key="2">
    <source>
        <dbReference type="PIRSR" id="PIRSR600246-2"/>
    </source>
</evidence>
<feature type="site" description="Cleavage; by autolysis" evidence="3">
    <location>
        <begin position="209"/>
        <end position="210"/>
    </location>
</feature>
<organism evidence="4 5">
    <name type="scientific">Chitinophaga filiformis</name>
    <name type="common">Myxococcus filiformis</name>
    <name type="synonym">Flexibacter filiformis</name>
    <dbReference type="NCBI Taxonomy" id="104663"/>
    <lineage>
        <taxon>Bacteria</taxon>
        <taxon>Pseudomonadati</taxon>
        <taxon>Bacteroidota</taxon>
        <taxon>Chitinophagia</taxon>
        <taxon>Chitinophagales</taxon>
        <taxon>Chitinophagaceae</taxon>
        <taxon>Chitinophaga</taxon>
    </lineage>
</organism>
<dbReference type="PANTHER" id="PTHR10188:SF6">
    <property type="entry name" value="N(4)-(BETA-N-ACETYLGLUCOSAMINYL)-L-ASPARAGINASE"/>
    <property type="match status" value="1"/>
</dbReference>
<sequence length="350" mass="37485">MQDRRHFLKAAALGAAALSLDGITSKPAHAAPFVKGTKAKPIVVSTWDFGRAANEAAWDVLKNGGRALDAVEAGVKVPEADPNNHTVGYSGFPDRDGRVTLDACIMDELGNCGSVAALEHVVHAISVARAVMEKTPHVMLVGDGALQFALANGFKKENLLTPESEKAWREWLKKSEYKPIMNIENTSYGPEKESAFNPLKLPGNVYNHDTIGMIAMDANGNLSGACTTSGMAFKLHGRVGDSPIIGAGLYVDNEVGAATSTGVGEEVIRVVGSFLVVELMRQGYSPEAACKEAVTRIVKKNKTRAQGLQVGFLAINKKGEHGAYCLQKGFNYAVKSEKDNNILIDGKHYF</sequence>
<dbReference type="GO" id="GO:0005737">
    <property type="term" value="C:cytoplasm"/>
    <property type="evidence" value="ECO:0007669"/>
    <property type="project" value="TreeGrafter"/>
</dbReference>
<dbReference type="InterPro" id="IPR019546">
    <property type="entry name" value="TAT_signal_bac_arc"/>
</dbReference>
<dbReference type="STRING" id="104663.SAMN04488121_105326"/>
<dbReference type="InterPro" id="IPR029055">
    <property type="entry name" value="Ntn_hydrolases_N"/>
</dbReference>
<accession>A0A1G7VWY3</accession>
<dbReference type="RefSeq" id="WP_089834969.1">
    <property type="nucleotide sequence ID" value="NZ_FNBN01000005.1"/>
</dbReference>